<evidence type="ECO:0000256" key="4">
    <source>
        <dbReference type="ARBA" id="ARBA00022448"/>
    </source>
</evidence>
<dbReference type="RefSeq" id="WP_344984759.1">
    <property type="nucleotide sequence ID" value="NZ_BAAAXV010000001.1"/>
</dbReference>
<dbReference type="PANTHER" id="PTHR43298">
    <property type="entry name" value="MULTIDRUG RESISTANCE PROTEIN NORM-RELATED"/>
    <property type="match status" value="1"/>
</dbReference>
<evidence type="ECO:0000256" key="1">
    <source>
        <dbReference type="ARBA" id="ARBA00003408"/>
    </source>
</evidence>
<feature type="transmembrane region" description="Helical" evidence="6">
    <location>
        <begin position="41"/>
        <end position="65"/>
    </location>
</feature>
<dbReference type="CDD" id="cd12082">
    <property type="entry name" value="MATE_like"/>
    <property type="match status" value="1"/>
</dbReference>
<keyword evidence="6" id="KW-1133">Transmembrane helix</keyword>
<evidence type="ECO:0000256" key="3">
    <source>
        <dbReference type="ARBA" id="ARBA00020268"/>
    </source>
</evidence>
<evidence type="ECO:0000313" key="8">
    <source>
        <dbReference type="Proteomes" id="UP001589532"/>
    </source>
</evidence>
<evidence type="ECO:0000256" key="2">
    <source>
        <dbReference type="ARBA" id="ARBA00010199"/>
    </source>
</evidence>
<evidence type="ECO:0000313" key="7">
    <source>
        <dbReference type="EMBL" id="MFB9626288.1"/>
    </source>
</evidence>
<feature type="transmembrane region" description="Helical" evidence="6">
    <location>
        <begin position="256"/>
        <end position="278"/>
    </location>
</feature>
<dbReference type="InterPro" id="IPR002528">
    <property type="entry name" value="MATE_fam"/>
</dbReference>
<keyword evidence="4" id="KW-0813">Transport</keyword>
<feature type="transmembrane region" description="Helical" evidence="6">
    <location>
        <begin position="224"/>
        <end position="250"/>
    </location>
</feature>
<organism evidence="7 8">
    <name type="scientific">Nonomuraea helvata</name>
    <dbReference type="NCBI Taxonomy" id="37484"/>
    <lineage>
        <taxon>Bacteria</taxon>
        <taxon>Bacillati</taxon>
        <taxon>Actinomycetota</taxon>
        <taxon>Actinomycetes</taxon>
        <taxon>Streptosporangiales</taxon>
        <taxon>Streptosporangiaceae</taxon>
        <taxon>Nonomuraea</taxon>
    </lineage>
</organism>
<feature type="transmembrane region" description="Helical" evidence="6">
    <location>
        <begin position="122"/>
        <end position="142"/>
    </location>
</feature>
<comment type="caution">
    <text evidence="7">The sequence shown here is derived from an EMBL/GenBank/DDBJ whole genome shotgun (WGS) entry which is preliminary data.</text>
</comment>
<evidence type="ECO:0000256" key="5">
    <source>
        <dbReference type="ARBA" id="ARBA00031636"/>
    </source>
</evidence>
<reference evidence="7 8" key="1">
    <citation type="submission" date="2024-09" db="EMBL/GenBank/DDBJ databases">
        <authorList>
            <person name="Sun Q."/>
            <person name="Mori K."/>
        </authorList>
    </citation>
    <scope>NUCLEOTIDE SEQUENCE [LARGE SCALE GENOMIC DNA]</scope>
    <source>
        <strain evidence="7 8">JCM 3143</strain>
    </source>
</reference>
<dbReference type="InterPro" id="IPR050222">
    <property type="entry name" value="MATE_MdtK"/>
</dbReference>
<feature type="transmembrane region" description="Helical" evidence="6">
    <location>
        <begin position="331"/>
        <end position="356"/>
    </location>
</feature>
<feature type="transmembrane region" description="Helical" evidence="6">
    <location>
        <begin position="86"/>
        <end position="110"/>
    </location>
</feature>
<keyword evidence="6" id="KW-0812">Transmembrane</keyword>
<feature type="transmembrane region" description="Helical" evidence="6">
    <location>
        <begin position="368"/>
        <end position="386"/>
    </location>
</feature>
<comment type="function">
    <text evidence="1">Multidrug efflux pump.</text>
</comment>
<feature type="transmembrane region" description="Helical" evidence="6">
    <location>
        <begin position="392"/>
        <end position="410"/>
    </location>
</feature>
<dbReference type="Proteomes" id="UP001589532">
    <property type="component" value="Unassembled WGS sequence"/>
</dbReference>
<feature type="transmembrane region" description="Helical" evidence="6">
    <location>
        <begin position="154"/>
        <end position="177"/>
    </location>
</feature>
<evidence type="ECO:0000256" key="6">
    <source>
        <dbReference type="SAM" id="Phobius"/>
    </source>
</evidence>
<sequence length="441" mass="44671">MPSPHRAILSAAAPLFLSLSAGVVAQLISTSLLGHQATTQLAAFALASAVLAPVTAAVSGGLRGMAPFIAACRDRPAEALPILKDARWLTIGFGTLGACVMLGVPLIARFNGAPREVTAEFGVLPVLLAVQVLLSSAGSGANGMLTALGRSRQVLWSSLSSTATGVVLHLTLVPRIGIQGTGIALLASTALGVTVSNVFLLRLPELAGQSLWPGRPRPREIVRMAKVGIPMSATLVIKFTVMGGVTYAAARTGAQGAAAHAILTSLEGFLGLAAFAVAQAVTPEIARAASPDDARRLNRAAVTIAATGVLTGALVLLLLGETVLGLFTSDAAVLALALALLPLLGTYALANNCAIVMSWSLTGLKRTTWTLGSAIAGNGMLALMMIPAAAAWGLTGLWVALTASGVLILGSQTTGFRRHSARVGSALHPSSAALSSGDRDA</sequence>
<feature type="transmembrane region" description="Helical" evidence="6">
    <location>
        <begin position="299"/>
        <end position="319"/>
    </location>
</feature>
<proteinExistence type="inferred from homology"/>
<accession>A0ABV5S5H1</accession>
<keyword evidence="6" id="KW-0472">Membrane</keyword>
<name>A0ABV5S5H1_9ACTN</name>
<dbReference type="PANTHER" id="PTHR43298:SF2">
    <property type="entry name" value="FMN_FAD EXPORTER YEEO-RELATED"/>
    <property type="match status" value="1"/>
</dbReference>
<feature type="transmembrane region" description="Helical" evidence="6">
    <location>
        <begin position="183"/>
        <end position="203"/>
    </location>
</feature>
<gene>
    <name evidence="7" type="ORF">ACFFSA_24660</name>
</gene>
<comment type="similarity">
    <text evidence="2">Belongs to the multi antimicrobial extrusion (MATE) (TC 2.A.66.1) family.</text>
</comment>
<keyword evidence="8" id="KW-1185">Reference proteome</keyword>
<dbReference type="Pfam" id="PF01554">
    <property type="entry name" value="MatE"/>
    <property type="match status" value="1"/>
</dbReference>
<protein>
    <recommendedName>
        <fullName evidence="3">Probable multidrug resistance protein NorM</fullName>
    </recommendedName>
    <alternativeName>
        <fullName evidence="5">Multidrug-efflux transporter</fullName>
    </alternativeName>
</protein>
<dbReference type="EMBL" id="JBHMBW010000022">
    <property type="protein sequence ID" value="MFB9626288.1"/>
    <property type="molecule type" value="Genomic_DNA"/>
</dbReference>